<dbReference type="CDD" id="cd06606">
    <property type="entry name" value="STKc_MAPKKK"/>
    <property type="match status" value="1"/>
</dbReference>
<dbReference type="GeneID" id="101502416"/>
<dbReference type="Gene3D" id="1.10.510.10">
    <property type="entry name" value="Transferase(Phosphotransferase) domain 1"/>
    <property type="match status" value="1"/>
</dbReference>
<sequence length="304" mass="34317">MNWVRGPSLGSGTFATVDLAIHTQHSVNFPSLTAVKSAYAYNSYYLLNEKHILDRLGSSPFIVKCFGHDQTLENGVKFYNIFLEYAAGGTLSDQLKNHGGKFPETLVRRYTKSIVKGLKHIHENGFVHCDLKLQNILVFDDDNIKISDFGLSKAKGLKLCENWECRGTPMFMSPESVNDNVYESPTDIWALGCTVVEMVTGKSAWNVGDNDNIWSLFVRIGIGEELPLIPNELSDEGKDFLEKCFVKDHLKRWNAEMLLKHPFIFEDDETISSSSSDSGESDDEIIFTISDNQLRFSFNGLFQF</sequence>
<keyword evidence="2" id="KW-1185">Reference proteome</keyword>
<name>A0A1S3EGE9_CICAR</name>
<reference evidence="2" key="1">
    <citation type="journal article" date="2013" name="Nat. Biotechnol.">
        <title>Draft genome sequence of chickpea (Cicer arietinum) provides a resource for trait improvement.</title>
        <authorList>
            <person name="Varshney R.K."/>
            <person name="Song C."/>
            <person name="Saxena R.K."/>
            <person name="Azam S."/>
            <person name="Yu S."/>
            <person name="Sharpe A.G."/>
            <person name="Cannon S."/>
            <person name="Baek J."/>
            <person name="Rosen B.D."/>
            <person name="Tar'an B."/>
            <person name="Millan T."/>
            <person name="Zhang X."/>
            <person name="Ramsay L.D."/>
            <person name="Iwata A."/>
            <person name="Wang Y."/>
            <person name="Nelson W."/>
            <person name="Farmer A.D."/>
            <person name="Gaur P.M."/>
            <person name="Soderlund C."/>
            <person name="Penmetsa R.V."/>
            <person name="Xu C."/>
            <person name="Bharti A.K."/>
            <person name="He W."/>
            <person name="Winter P."/>
            <person name="Zhao S."/>
            <person name="Hane J.K."/>
            <person name="Carrasquilla-Garcia N."/>
            <person name="Condie J.A."/>
            <person name="Upadhyaya H.D."/>
            <person name="Luo M.C."/>
            <person name="Thudi M."/>
            <person name="Gowda C.L."/>
            <person name="Singh N.P."/>
            <person name="Lichtenzveig J."/>
            <person name="Gali K.K."/>
            <person name="Rubio J."/>
            <person name="Nadarajan N."/>
            <person name="Dolezel J."/>
            <person name="Bansal K.C."/>
            <person name="Xu X."/>
            <person name="Edwards D."/>
            <person name="Zhang G."/>
            <person name="Kahl G."/>
            <person name="Gil J."/>
            <person name="Singh K.B."/>
            <person name="Datta S.K."/>
            <person name="Jackson S.A."/>
            <person name="Wang J."/>
            <person name="Cook D.R."/>
        </authorList>
    </citation>
    <scope>NUCLEOTIDE SEQUENCE [LARGE SCALE GENOMIC DNA]</scope>
    <source>
        <strain evidence="2">cv. CDC Frontier</strain>
    </source>
</reference>
<gene>
    <name evidence="3" type="primary">LOC101502416</name>
</gene>
<dbReference type="STRING" id="3827.A0A1S3EGE9"/>
<dbReference type="GO" id="GO:0004672">
    <property type="term" value="F:protein kinase activity"/>
    <property type="evidence" value="ECO:0007669"/>
    <property type="project" value="InterPro"/>
</dbReference>
<dbReference type="PROSITE" id="PS50011">
    <property type="entry name" value="PROTEIN_KINASE_DOM"/>
    <property type="match status" value="1"/>
</dbReference>
<dbReference type="PANTHER" id="PTHR48011:SF18">
    <property type="entry name" value="MITOGEN-ACTIVATED PROTEIN KINASE KINASE KINASE 19-RELATED"/>
    <property type="match status" value="1"/>
</dbReference>
<feature type="domain" description="Protein kinase" evidence="1">
    <location>
        <begin position="3"/>
        <end position="264"/>
    </location>
</feature>
<dbReference type="GO" id="GO:0007165">
    <property type="term" value="P:signal transduction"/>
    <property type="evidence" value="ECO:0007669"/>
    <property type="project" value="TreeGrafter"/>
</dbReference>
<dbReference type="AlphaFoldDB" id="A0A1S3EGE9"/>
<dbReference type="KEGG" id="cam:101502416"/>
<dbReference type="Pfam" id="PF00069">
    <property type="entry name" value="Pkinase"/>
    <property type="match status" value="1"/>
</dbReference>
<dbReference type="GO" id="GO:0005524">
    <property type="term" value="F:ATP binding"/>
    <property type="evidence" value="ECO:0007669"/>
    <property type="project" value="InterPro"/>
</dbReference>
<dbReference type="Proteomes" id="UP000087171">
    <property type="component" value="Chromosome Ca8"/>
</dbReference>
<dbReference type="PaxDb" id="3827-XP_004512214.1"/>
<dbReference type="RefSeq" id="XP_012574483.1">
    <property type="nucleotide sequence ID" value="XM_012719029.2"/>
</dbReference>
<evidence type="ECO:0000313" key="2">
    <source>
        <dbReference type="Proteomes" id="UP000087171"/>
    </source>
</evidence>
<proteinExistence type="predicted"/>
<reference evidence="3" key="2">
    <citation type="submission" date="2025-08" db="UniProtKB">
        <authorList>
            <consortium name="RefSeq"/>
        </authorList>
    </citation>
    <scope>IDENTIFICATION</scope>
    <source>
        <tissue evidence="3">Etiolated seedlings</tissue>
    </source>
</reference>
<protein>
    <submittedName>
        <fullName evidence="3">Mitogen-activated protein kinase kinase kinase 17-like</fullName>
    </submittedName>
</protein>
<dbReference type="InterPro" id="IPR000719">
    <property type="entry name" value="Prot_kinase_dom"/>
</dbReference>
<dbReference type="InterPro" id="IPR008271">
    <property type="entry name" value="Ser/Thr_kinase_AS"/>
</dbReference>
<dbReference type="SUPFAM" id="SSF56112">
    <property type="entry name" value="Protein kinase-like (PK-like)"/>
    <property type="match status" value="1"/>
</dbReference>
<dbReference type="PROSITE" id="PS00108">
    <property type="entry name" value="PROTEIN_KINASE_ST"/>
    <property type="match status" value="1"/>
</dbReference>
<evidence type="ECO:0000259" key="1">
    <source>
        <dbReference type="PROSITE" id="PS50011"/>
    </source>
</evidence>
<dbReference type="eggNOG" id="KOG0198">
    <property type="taxonomic scope" value="Eukaryota"/>
</dbReference>
<dbReference type="SMART" id="SM00220">
    <property type="entry name" value="S_TKc"/>
    <property type="match status" value="1"/>
</dbReference>
<accession>A0A1S3EGE9</accession>
<dbReference type="InterPro" id="IPR052751">
    <property type="entry name" value="Plant_MAPKKK"/>
</dbReference>
<organism evidence="2 3">
    <name type="scientific">Cicer arietinum</name>
    <name type="common">Chickpea</name>
    <name type="synonym">Garbanzo</name>
    <dbReference type="NCBI Taxonomy" id="3827"/>
    <lineage>
        <taxon>Eukaryota</taxon>
        <taxon>Viridiplantae</taxon>
        <taxon>Streptophyta</taxon>
        <taxon>Embryophyta</taxon>
        <taxon>Tracheophyta</taxon>
        <taxon>Spermatophyta</taxon>
        <taxon>Magnoliopsida</taxon>
        <taxon>eudicotyledons</taxon>
        <taxon>Gunneridae</taxon>
        <taxon>Pentapetalae</taxon>
        <taxon>rosids</taxon>
        <taxon>fabids</taxon>
        <taxon>Fabales</taxon>
        <taxon>Fabaceae</taxon>
        <taxon>Papilionoideae</taxon>
        <taxon>50 kb inversion clade</taxon>
        <taxon>NPAAA clade</taxon>
        <taxon>Hologalegina</taxon>
        <taxon>IRL clade</taxon>
        <taxon>Cicereae</taxon>
        <taxon>Cicer</taxon>
    </lineage>
</organism>
<dbReference type="InterPro" id="IPR011009">
    <property type="entry name" value="Kinase-like_dom_sf"/>
</dbReference>
<evidence type="ECO:0000313" key="3">
    <source>
        <dbReference type="RefSeq" id="XP_012574483.1"/>
    </source>
</evidence>
<dbReference type="PANTHER" id="PTHR48011">
    <property type="entry name" value="CCR4-NOT TRANSCRIPTIONAL COMPLEX SUBUNIT CAF120-RELATED"/>
    <property type="match status" value="1"/>
</dbReference>
<dbReference type="OrthoDB" id="1364483at2759"/>